<dbReference type="PANTHER" id="PTHR43591">
    <property type="entry name" value="METHYLTRANSFERASE"/>
    <property type="match status" value="1"/>
</dbReference>
<dbReference type="GO" id="GO:0032259">
    <property type="term" value="P:methylation"/>
    <property type="evidence" value="ECO:0007669"/>
    <property type="project" value="UniProtKB-KW"/>
</dbReference>
<dbReference type="PANTHER" id="PTHR43591:SF110">
    <property type="entry name" value="RHODANESE DOMAIN-CONTAINING PROTEIN"/>
    <property type="match status" value="1"/>
</dbReference>
<name>A0A9Y1BMV3_9ARCH</name>
<reference evidence="2" key="1">
    <citation type="journal article" date="2022" name="Nat. Microbiol.">
        <title>Unique mobile elements and scalable gene flow at the prokaryote-eukaryote boundary revealed by circularized Asgard archaea genomes.</title>
        <authorList>
            <person name="Wu F."/>
            <person name="Speth D.R."/>
            <person name="Philosof A."/>
            <person name="Cremiere A."/>
            <person name="Narayanan A."/>
            <person name="Barco R.A."/>
            <person name="Connon S.A."/>
            <person name="Amend J.P."/>
            <person name="Antoshechkin I.A."/>
            <person name="Orphan V.J."/>
        </authorList>
    </citation>
    <scope>NUCLEOTIDE SEQUENCE</scope>
    <source>
        <strain evidence="2">PM71</strain>
    </source>
</reference>
<dbReference type="Pfam" id="PF08241">
    <property type="entry name" value="Methyltransf_11"/>
    <property type="match status" value="1"/>
</dbReference>
<dbReference type="Gene3D" id="3.40.50.150">
    <property type="entry name" value="Vaccinia Virus protein VP39"/>
    <property type="match status" value="1"/>
</dbReference>
<protein>
    <submittedName>
        <fullName evidence="2">Methyltransferase domain-containing protein</fullName>
    </submittedName>
</protein>
<evidence type="ECO:0000259" key="1">
    <source>
        <dbReference type="Pfam" id="PF08241"/>
    </source>
</evidence>
<keyword evidence="2" id="KW-0808">Transferase</keyword>
<dbReference type="GO" id="GO:0008757">
    <property type="term" value="F:S-adenosylmethionine-dependent methyltransferase activity"/>
    <property type="evidence" value="ECO:0007669"/>
    <property type="project" value="InterPro"/>
</dbReference>
<dbReference type="InterPro" id="IPR029063">
    <property type="entry name" value="SAM-dependent_MTases_sf"/>
</dbReference>
<dbReference type="SUPFAM" id="SSF53335">
    <property type="entry name" value="S-adenosyl-L-methionine-dependent methyltransferases"/>
    <property type="match status" value="1"/>
</dbReference>
<proteinExistence type="predicted"/>
<evidence type="ECO:0000313" key="2">
    <source>
        <dbReference type="EMBL" id="UJG41645.1"/>
    </source>
</evidence>
<keyword evidence="2" id="KW-0489">Methyltransferase</keyword>
<dbReference type="EMBL" id="CP084166">
    <property type="protein sequence ID" value="UJG41645.1"/>
    <property type="molecule type" value="Genomic_DNA"/>
</dbReference>
<dbReference type="Proteomes" id="UP001201020">
    <property type="component" value="Chromosome"/>
</dbReference>
<dbReference type="CDD" id="cd02440">
    <property type="entry name" value="AdoMet_MTases"/>
    <property type="match status" value="1"/>
</dbReference>
<dbReference type="InterPro" id="IPR013216">
    <property type="entry name" value="Methyltransf_11"/>
</dbReference>
<organism evidence="2">
    <name type="scientific">Candidatus Heimdallarchaeum aukensis</name>
    <dbReference type="NCBI Taxonomy" id="2876573"/>
    <lineage>
        <taxon>Archaea</taxon>
        <taxon>Promethearchaeati</taxon>
        <taxon>Candidatus Heimdallarchaeota</taxon>
        <taxon>Candidatus Heimdallarchaeia (ex Rinke et al. 2021) (nom. nud.)</taxon>
        <taxon>Candidatus Heimdallarchaeales</taxon>
        <taxon>Candidatus Heimdallarchaeaceae</taxon>
        <taxon>Candidatus Heimdallarchaeum</taxon>
    </lineage>
</organism>
<gene>
    <name evidence="2" type="ORF">K9W45_04060</name>
</gene>
<feature type="domain" description="Methyltransferase type 11" evidence="1">
    <location>
        <begin position="239"/>
        <end position="334"/>
    </location>
</feature>
<sequence length="445" mass="52477">MHIYDAKDEQSCFYCRKINEYEKDYPIRKGVFTLDNYVYRCPLHSQYKCSKCGEFHHFNWMYYCPEEKKLFCGSCNPPTLHPVEFFDRTYAYKFKCTICGEEHFDLYFEEYKGTHPFEINQTEALETIISDVKQLPHWKPKQVREGKKISIEDVISKNKLFKDLKNEFHIGSLGIYSEREDIDQINFDDTKNKWEQNAEIWISAYDTMSEQDEGDLNRQLVIDPVLMNLIGDVKGLSILDAGCGNGYLARKLAKLGAKVTGVDFSKNFIDYCKSREEQEKLGCKFFTASLDDLSIFDEESFDLVVSNIVFIDVKNYEQSFSEISRVLKQNGRFIWSNLHPCFGRINQFNMKLPFDNPRNEDKIIIFDRYFDSRAKLISWGKIKPIWQFERTLTEYSKALKNAGFVITEIVEPKPEIEKIQKHPKFLAFEYERAPTFIIFECQKIK</sequence>
<accession>A0A9Y1BMV3</accession>
<dbReference type="AlphaFoldDB" id="A0A9Y1BMV3"/>